<dbReference type="EMBL" id="MBEW02000019">
    <property type="protein sequence ID" value="RDY20816.1"/>
    <property type="molecule type" value="Genomic_DNA"/>
</dbReference>
<dbReference type="Proteomes" id="UP000093352">
    <property type="component" value="Unassembled WGS sequence"/>
</dbReference>
<name>A0A371IK19_9FIRM</name>
<feature type="domain" description="HTH araC/xylS-type" evidence="4">
    <location>
        <begin position="1"/>
        <end position="91"/>
    </location>
</feature>
<reference evidence="5 6" key="1">
    <citation type="journal article" date="2016" name="Genome Announc.">
        <title>Draft Genome Sequence of Criibacterium bergeronii gen. nov., sp. nov., Strain CCRI-22567T, Isolated from a Vaginal Sample from a Woman with Bacterial Vaginosis.</title>
        <authorList>
            <person name="Maheux A.F."/>
            <person name="Berube E."/>
            <person name="Boudreau D.K."/>
            <person name="Raymond F."/>
            <person name="Corbeil J."/>
            <person name="Roy P.H."/>
            <person name="Boissinot M."/>
            <person name="Omar R.F."/>
        </authorList>
    </citation>
    <scope>NUCLEOTIDE SEQUENCE [LARGE SCALE GENOMIC DNA]</scope>
    <source>
        <strain evidence="5 6">CCRI-22567</strain>
    </source>
</reference>
<protein>
    <submittedName>
        <fullName evidence="5">AraC family transcriptional regulator</fullName>
    </submittedName>
</protein>
<dbReference type="SMART" id="SM00342">
    <property type="entry name" value="HTH_ARAC"/>
    <property type="match status" value="1"/>
</dbReference>
<dbReference type="PROSITE" id="PS01124">
    <property type="entry name" value="HTH_ARAC_FAMILY_2"/>
    <property type="match status" value="1"/>
</dbReference>
<proteinExistence type="predicted"/>
<dbReference type="InterPro" id="IPR020449">
    <property type="entry name" value="Tscrpt_reg_AraC-type_HTH"/>
</dbReference>
<organism evidence="5 6">
    <name type="scientific">Criibacterium bergeronii</name>
    <dbReference type="NCBI Taxonomy" id="1871336"/>
    <lineage>
        <taxon>Bacteria</taxon>
        <taxon>Bacillati</taxon>
        <taxon>Bacillota</taxon>
        <taxon>Clostridia</taxon>
        <taxon>Peptostreptococcales</taxon>
        <taxon>Filifactoraceae</taxon>
        <taxon>Criibacterium</taxon>
    </lineage>
</organism>
<dbReference type="PANTHER" id="PTHR43280:SF28">
    <property type="entry name" value="HTH-TYPE TRANSCRIPTIONAL ACTIVATOR RHAS"/>
    <property type="match status" value="1"/>
</dbReference>
<keyword evidence="1" id="KW-0805">Transcription regulation</keyword>
<evidence type="ECO:0000256" key="1">
    <source>
        <dbReference type="ARBA" id="ARBA00023015"/>
    </source>
</evidence>
<dbReference type="AlphaFoldDB" id="A0A371IK19"/>
<dbReference type="GO" id="GO:0043565">
    <property type="term" value="F:sequence-specific DNA binding"/>
    <property type="evidence" value="ECO:0007669"/>
    <property type="project" value="InterPro"/>
</dbReference>
<keyword evidence="6" id="KW-1185">Reference proteome</keyword>
<evidence type="ECO:0000256" key="2">
    <source>
        <dbReference type="ARBA" id="ARBA00023125"/>
    </source>
</evidence>
<dbReference type="Gene3D" id="1.10.10.60">
    <property type="entry name" value="Homeodomain-like"/>
    <property type="match status" value="2"/>
</dbReference>
<accession>A0A371IK19</accession>
<gene>
    <name evidence="5" type="ORF">BBG48_007940</name>
</gene>
<evidence type="ECO:0000313" key="6">
    <source>
        <dbReference type="Proteomes" id="UP000093352"/>
    </source>
</evidence>
<dbReference type="PANTHER" id="PTHR43280">
    <property type="entry name" value="ARAC-FAMILY TRANSCRIPTIONAL REGULATOR"/>
    <property type="match status" value="1"/>
</dbReference>
<evidence type="ECO:0000256" key="3">
    <source>
        <dbReference type="ARBA" id="ARBA00023163"/>
    </source>
</evidence>
<dbReference type="PRINTS" id="PR00032">
    <property type="entry name" value="HTHARAC"/>
</dbReference>
<dbReference type="InterPro" id="IPR009057">
    <property type="entry name" value="Homeodomain-like_sf"/>
</dbReference>
<evidence type="ECO:0000313" key="5">
    <source>
        <dbReference type="EMBL" id="RDY20816.1"/>
    </source>
</evidence>
<dbReference type="GO" id="GO:0003700">
    <property type="term" value="F:DNA-binding transcription factor activity"/>
    <property type="evidence" value="ECO:0007669"/>
    <property type="project" value="InterPro"/>
</dbReference>
<dbReference type="InterPro" id="IPR018060">
    <property type="entry name" value="HTH_AraC"/>
</dbReference>
<dbReference type="SUPFAM" id="SSF46689">
    <property type="entry name" value="Homeodomain-like"/>
    <property type="match status" value="1"/>
</dbReference>
<evidence type="ECO:0000259" key="4">
    <source>
        <dbReference type="PROSITE" id="PS01124"/>
    </source>
</evidence>
<comment type="caution">
    <text evidence="5">The sequence shown here is derived from an EMBL/GenBank/DDBJ whole genome shotgun (WGS) entry which is preliminary data.</text>
</comment>
<keyword evidence="3" id="KW-0804">Transcription</keyword>
<keyword evidence="2" id="KW-0238">DNA-binding</keyword>
<dbReference type="Pfam" id="PF12833">
    <property type="entry name" value="HTH_18"/>
    <property type="match status" value="1"/>
</dbReference>
<sequence>MLFFIRLSVLIIAKIGYINKFYLIHKFKKLYGVTPIEYIIEKRYLSAKDLLLNSNYSMQEISSIVGFNSQSYFNQLFKKKAGITPGKFRKLYAKTTILE</sequence>